<protein>
    <recommendedName>
        <fullName evidence="4">PPIase cyclophilin-type domain-containing protein</fullName>
    </recommendedName>
</protein>
<proteinExistence type="predicted"/>
<dbReference type="GO" id="GO:0005634">
    <property type="term" value="C:nucleus"/>
    <property type="evidence" value="ECO:0007669"/>
    <property type="project" value="UniProtKB-SubCell"/>
</dbReference>
<gene>
    <name evidence="5" type="ORF">ACHAWO_012191</name>
</gene>
<dbReference type="PANTHER" id="PTHR45625:SF6">
    <property type="entry name" value="SPLICEOSOME-ASSOCIATED PROTEIN CWC27 HOMOLOG"/>
    <property type="match status" value="1"/>
</dbReference>
<accession>A0ABD3PD81</accession>
<dbReference type="AlphaFoldDB" id="A0ABD3PD81"/>
<keyword evidence="6" id="KW-1185">Reference proteome</keyword>
<dbReference type="EMBL" id="JALLPJ020000670">
    <property type="protein sequence ID" value="KAL3785993.1"/>
    <property type="molecule type" value="Genomic_DNA"/>
</dbReference>
<dbReference type="PROSITE" id="PS50072">
    <property type="entry name" value="CSA_PPIASE_2"/>
    <property type="match status" value="1"/>
</dbReference>
<evidence type="ECO:0000256" key="1">
    <source>
        <dbReference type="ARBA" id="ARBA00004123"/>
    </source>
</evidence>
<reference evidence="5 6" key="1">
    <citation type="submission" date="2024-10" db="EMBL/GenBank/DDBJ databases">
        <title>Updated reference genomes for cyclostephanoid diatoms.</title>
        <authorList>
            <person name="Roberts W.R."/>
            <person name="Alverson A.J."/>
        </authorList>
    </citation>
    <scope>NUCLEOTIDE SEQUENCE [LARGE SCALE GENOMIC DNA]</scope>
    <source>
        <strain evidence="5 6">AJA010-31</strain>
    </source>
</reference>
<dbReference type="InterPro" id="IPR002130">
    <property type="entry name" value="Cyclophilin-type_PPIase_dom"/>
</dbReference>
<evidence type="ECO:0000259" key="4">
    <source>
        <dbReference type="PROSITE" id="PS50072"/>
    </source>
</evidence>
<evidence type="ECO:0000313" key="6">
    <source>
        <dbReference type="Proteomes" id="UP001530400"/>
    </source>
</evidence>
<dbReference type="PANTHER" id="PTHR45625">
    <property type="entry name" value="PEPTIDYL-PROLYL CIS-TRANS ISOMERASE-RELATED"/>
    <property type="match status" value="1"/>
</dbReference>
<dbReference type="Pfam" id="PF00160">
    <property type="entry name" value="Pro_isomerase"/>
    <property type="match status" value="1"/>
</dbReference>
<feature type="signal peptide" evidence="3">
    <location>
        <begin position="1"/>
        <end position="26"/>
    </location>
</feature>
<comment type="caution">
    <text evidence="5">The sequence shown here is derived from an EMBL/GenBank/DDBJ whole genome shotgun (WGS) entry which is preliminary data.</text>
</comment>
<comment type="subcellular location">
    <subcellularLocation>
        <location evidence="1">Nucleus</location>
    </subcellularLocation>
</comment>
<keyword evidence="2" id="KW-0539">Nucleus</keyword>
<dbReference type="SUPFAM" id="SSF50891">
    <property type="entry name" value="Cyclophilin-like"/>
    <property type="match status" value="1"/>
</dbReference>
<evidence type="ECO:0000256" key="3">
    <source>
        <dbReference type="SAM" id="SignalP"/>
    </source>
</evidence>
<dbReference type="Proteomes" id="UP001530400">
    <property type="component" value="Unassembled WGS sequence"/>
</dbReference>
<organism evidence="5 6">
    <name type="scientific">Cyclotella atomus</name>
    <dbReference type="NCBI Taxonomy" id="382360"/>
    <lineage>
        <taxon>Eukaryota</taxon>
        <taxon>Sar</taxon>
        <taxon>Stramenopiles</taxon>
        <taxon>Ochrophyta</taxon>
        <taxon>Bacillariophyta</taxon>
        <taxon>Coscinodiscophyceae</taxon>
        <taxon>Thalassiosirophycidae</taxon>
        <taxon>Stephanodiscales</taxon>
        <taxon>Stephanodiscaceae</taxon>
        <taxon>Cyclotella</taxon>
    </lineage>
</organism>
<dbReference type="InterPro" id="IPR029000">
    <property type="entry name" value="Cyclophilin-like_dom_sf"/>
</dbReference>
<dbReference type="InterPro" id="IPR044666">
    <property type="entry name" value="Cyclophilin_A-like"/>
</dbReference>
<evidence type="ECO:0000313" key="5">
    <source>
        <dbReference type="EMBL" id="KAL3785993.1"/>
    </source>
</evidence>
<feature type="chain" id="PRO_5044848625" description="PPIase cyclophilin-type domain-containing protein" evidence="3">
    <location>
        <begin position="27"/>
        <end position="323"/>
    </location>
</feature>
<feature type="domain" description="PPIase cyclophilin-type" evidence="4">
    <location>
        <begin position="152"/>
        <end position="292"/>
    </location>
</feature>
<keyword evidence="3" id="KW-0732">Signal</keyword>
<dbReference type="Gene3D" id="2.40.100.10">
    <property type="entry name" value="Cyclophilin-like"/>
    <property type="match status" value="1"/>
</dbReference>
<sequence>MKTSIKKIFTFSLFAVMAFSVYSVTAQEDEAAEESSGKMTAVFVNEHPRDEITLYWVNPDSEEDDPERFIFEATLEPRGGTHQSETFEGHEFYYEYNGEDNYVTADHPNANDEQLFVIGGIEGEGIRVRCDISVNSGKEASSFDILVQPYWAPRGAARFLELVRNEYYNGVAFNRVVPNFLTQFGIGKDYNQRKEVSEIAIYDDYDSGIKFEPGFVSYAGSGPDSRTAEIFIVMPGAPQAQLERFGENDWETPFGFVEGDLSVLNKIYSGYGDMPPWGKGPDSQLIYAEDGYTNYLPKNFPKLDSITSCYIVDEVGLYSTEEL</sequence>
<name>A0ABD3PD81_9STRA</name>
<evidence type="ECO:0000256" key="2">
    <source>
        <dbReference type="ARBA" id="ARBA00023242"/>
    </source>
</evidence>